<feature type="transmembrane region" description="Helical" evidence="8">
    <location>
        <begin position="201"/>
        <end position="221"/>
    </location>
</feature>
<keyword evidence="5 8" id="KW-1133">Transmembrane helix</keyword>
<evidence type="ECO:0000313" key="10">
    <source>
        <dbReference type="Proteomes" id="UP000007814"/>
    </source>
</evidence>
<organism evidence="9 10">
    <name type="scientific">Actinomyces naeslundii (strain ATCC 12104 / DSM 43013 / CCUG 2238 / JCM 8349 / NCTC 10301 / Howell 279)</name>
    <dbReference type="NCBI Taxonomy" id="1115803"/>
    <lineage>
        <taxon>Bacteria</taxon>
        <taxon>Bacillati</taxon>
        <taxon>Actinomycetota</taxon>
        <taxon>Actinomycetes</taxon>
        <taxon>Actinomycetales</taxon>
        <taxon>Actinomycetaceae</taxon>
        <taxon>Actinomyces</taxon>
    </lineage>
</organism>
<dbReference type="PANTHER" id="PTHR22926">
    <property type="entry name" value="PHOSPHO-N-ACETYLMURAMOYL-PENTAPEPTIDE-TRANSFERASE"/>
    <property type="match status" value="1"/>
</dbReference>
<feature type="transmembrane region" description="Helical" evidence="8">
    <location>
        <begin position="241"/>
        <end position="267"/>
    </location>
</feature>
<dbReference type="GO" id="GO:0071555">
    <property type="term" value="P:cell wall organization"/>
    <property type="evidence" value="ECO:0007669"/>
    <property type="project" value="TreeGrafter"/>
</dbReference>
<keyword evidence="7" id="KW-0460">Magnesium</keyword>
<feature type="transmembrane region" description="Helical" evidence="8">
    <location>
        <begin position="331"/>
        <end position="348"/>
    </location>
</feature>
<proteinExistence type="predicted"/>
<comment type="cofactor">
    <cofactor evidence="7">
        <name>Mg(2+)</name>
        <dbReference type="ChEBI" id="CHEBI:18420"/>
    </cofactor>
</comment>
<dbReference type="EMBL" id="ALJK01000187">
    <property type="protein sequence ID" value="EJN83978.1"/>
    <property type="molecule type" value="Genomic_DNA"/>
</dbReference>
<dbReference type="AlphaFoldDB" id="J3A917"/>
<keyword evidence="6 8" id="KW-0472">Membrane</keyword>
<gene>
    <name evidence="9" type="ORF">HMPREF1129_1114</name>
</gene>
<protein>
    <submittedName>
        <fullName evidence="9">Glycosyltransferase, group 4 family</fullName>
        <ecNumber evidence="9">2.7.8.-</ecNumber>
    </submittedName>
</protein>
<feature type="transmembrane region" description="Helical" evidence="8">
    <location>
        <begin position="20"/>
        <end position="46"/>
    </location>
</feature>
<dbReference type="PANTHER" id="PTHR22926:SF3">
    <property type="entry name" value="UNDECAPRENYL-PHOSPHATE ALPHA-N-ACETYLGLUCOSAMINYL 1-PHOSPHATE TRANSFERASE"/>
    <property type="match status" value="1"/>
</dbReference>
<sequence>MGTPIEMAGSRTAQTGAGLMTVALLSGLVLTAGVSASLTAVVIPLLKRAHVIDVPENRSLHQRPVPRGGGLAIVLAVSLTAWVAGLVALHRFGAGAVVARLDIALIGLTTVLAFALVGLAEDLLSMAVRTRLILQLALGAGLGIAVCSVLEASLWWAPVVSMGTAVLVNATNFMDGANGLACGHAVATSLWYVLVATVAPLPGLGLVMISVAGASLGFLPFNAPRARVFLGDSGSYALGGAWAFAVTVCLAQGVAVEAAVAPLLVLLTDTGYTLWMRMRTGRRWYEPHKLHVYQRLVSAGWPHWASALLVTLAAVSCSALAAASIVSPSRIWMPLVGMTTILFLYLQTPSIVGASSPFLTPHGTR</sequence>
<comment type="caution">
    <text evidence="9">The sequence shown here is derived from an EMBL/GenBank/DDBJ whole genome shotgun (WGS) entry which is preliminary data.</text>
</comment>
<evidence type="ECO:0000256" key="8">
    <source>
        <dbReference type="SAM" id="Phobius"/>
    </source>
</evidence>
<keyword evidence="4 8" id="KW-0812">Transmembrane</keyword>
<dbReference type="eggNOG" id="COG0472">
    <property type="taxonomic scope" value="Bacteria"/>
</dbReference>
<evidence type="ECO:0000256" key="4">
    <source>
        <dbReference type="ARBA" id="ARBA00022692"/>
    </source>
</evidence>
<keyword evidence="7" id="KW-0479">Metal-binding</keyword>
<evidence type="ECO:0000313" key="9">
    <source>
        <dbReference type="EMBL" id="EJN83978.1"/>
    </source>
</evidence>
<keyword evidence="2" id="KW-1003">Cell membrane</keyword>
<feature type="binding site" evidence="7">
    <location>
        <position position="172"/>
    </location>
    <ligand>
        <name>Mg(2+)</name>
        <dbReference type="ChEBI" id="CHEBI:18420"/>
    </ligand>
</feature>
<evidence type="ECO:0000256" key="6">
    <source>
        <dbReference type="ARBA" id="ARBA00023136"/>
    </source>
</evidence>
<dbReference type="GO" id="GO:0009103">
    <property type="term" value="P:lipopolysaccharide biosynthetic process"/>
    <property type="evidence" value="ECO:0007669"/>
    <property type="project" value="TreeGrafter"/>
</dbReference>
<dbReference type="Proteomes" id="UP000007814">
    <property type="component" value="Unassembled WGS sequence"/>
</dbReference>
<evidence type="ECO:0000256" key="7">
    <source>
        <dbReference type="PIRSR" id="PIRSR600715-1"/>
    </source>
</evidence>
<evidence type="ECO:0000256" key="2">
    <source>
        <dbReference type="ARBA" id="ARBA00022475"/>
    </source>
</evidence>
<dbReference type="InterPro" id="IPR000715">
    <property type="entry name" value="Glycosyl_transferase_4"/>
</dbReference>
<accession>J3A917</accession>
<feature type="binding site" evidence="7">
    <location>
        <position position="232"/>
    </location>
    <ligand>
        <name>Mg(2+)</name>
        <dbReference type="ChEBI" id="CHEBI:18420"/>
    </ligand>
</feature>
<dbReference type="PATRIC" id="fig|1115803.3.peg.2121"/>
<keyword evidence="3 9" id="KW-0808">Transferase</keyword>
<evidence type="ECO:0000256" key="5">
    <source>
        <dbReference type="ARBA" id="ARBA00022989"/>
    </source>
</evidence>
<dbReference type="GO" id="GO:0046872">
    <property type="term" value="F:metal ion binding"/>
    <property type="evidence" value="ECO:0007669"/>
    <property type="project" value="UniProtKB-KW"/>
</dbReference>
<feature type="transmembrane region" description="Helical" evidence="8">
    <location>
        <begin position="101"/>
        <end position="120"/>
    </location>
</feature>
<feature type="transmembrane region" description="Helical" evidence="8">
    <location>
        <begin position="67"/>
        <end position="89"/>
    </location>
</feature>
<comment type="subcellular location">
    <subcellularLocation>
        <location evidence="1">Cell membrane</location>
        <topology evidence="1">Multi-pass membrane protein</topology>
    </subcellularLocation>
</comment>
<dbReference type="EC" id="2.7.8.-" evidence="9"/>
<dbReference type="Pfam" id="PF00953">
    <property type="entry name" value="Glycos_transf_4"/>
    <property type="match status" value="1"/>
</dbReference>
<feature type="transmembrane region" description="Helical" evidence="8">
    <location>
        <begin position="176"/>
        <end position="194"/>
    </location>
</feature>
<dbReference type="GO" id="GO:0044038">
    <property type="term" value="P:cell wall macromolecule biosynthetic process"/>
    <property type="evidence" value="ECO:0007669"/>
    <property type="project" value="TreeGrafter"/>
</dbReference>
<feature type="transmembrane region" description="Helical" evidence="8">
    <location>
        <begin position="132"/>
        <end position="156"/>
    </location>
</feature>
<evidence type="ECO:0000256" key="1">
    <source>
        <dbReference type="ARBA" id="ARBA00004651"/>
    </source>
</evidence>
<evidence type="ECO:0000256" key="3">
    <source>
        <dbReference type="ARBA" id="ARBA00022679"/>
    </source>
</evidence>
<dbReference type="GO" id="GO:0016780">
    <property type="term" value="F:phosphotransferase activity, for other substituted phosphate groups"/>
    <property type="evidence" value="ECO:0007669"/>
    <property type="project" value="InterPro"/>
</dbReference>
<feature type="transmembrane region" description="Helical" evidence="8">
    <location>
        <begin position="304"/>
        <end position="325"/>
    </location>
</feature>
<reference evidence="9 10" key="1">
    <citation type="submission" date="2012-07" db="EMBL/GenBank/DDBJ databases">
        <authorList>
            <person name="Durkin A.S."/>
            <person name="McCorrison J."/>
            <person name="Torralba M."/>
            <person name="Gillis M."/>
            <person name="Methe B."/>
            <person name="Sutton G."/>
            <person name="Nelson K.E."/>
        </authorList>
    </citation>
    <scope>NUCLEOTIDE SEQUENCE [LARGE SCALE GENOMIC DNA]</scope>
    <source>
        <strain evidence="10">ATCC 12104 / DSM 43013 / CCUG 2238 / JCM 8349 / NCTC 10301 / Howell 279</strain>
    </source>
</reference>
<dbReference type="GO" id="GO:0005886">
    <property type="term" value="C:plasma membrane"/>
    <property type="evidence" value="ECO:0007669"/>
    <property type="project" value="UniProtKB-SubCell"/>
</dbReference>
<name>J3A917_ACTNH</name>